<reference evidence="8" key="1">
    <citation type="submission" date="2022-06" db="EMBL/GenBank/DDBJ databases">
        <title>Complete genome sequences of two strains of the flax pathogen Septoria linicola.</title>
        <authorList>
            <person name="Lapalu N."/>
            <person name="Simon A."/>
            <person name="Demenou B."/>
            <person name="Paumier D."/>
            <person name="Guillot M.-P."/>
            <person name="Gout L."/>
            <person name="Valade R."/>
        </authorList>
    </citation>
    <scope>NUCLEOTIDE SEQUENCE</scope>
    <source>
        <strain evidence="8">SE15195</strain>
    </source>
</reference>
<dbReference type="GO" id="GO:0005739">
    <property type="term" value="C:mitochondrion"/>
    <property type="evidence" value="ECO:0007669"/>
    <property type="project" value="TreeGrafter"/>
</dbReference>
<proteinExistence type="inferred from homology"/>
<dbReference type="PANTHER" id="PTHR14464">
    <property type="entry name" value="EXONUCLEASE V"/>
    <property type="match status" value="1"/>
</dbReference>
<evidence type="ECO:0000256" key="4">
    <source>
        <dbReference type="ARBA" id="ARBA00022485"/>
    </source>
</evidence>
<feature type="region of interest" description="Disordered" evidence="7">
    <location>
        <begin position="70"/>
        <end position="103"/>
    </location>
</feature>
<comment type="subunit">
    <text evidence="3">Monomer.</text>
</comment>
<dbReference type="Proteomes" id="UP001056384">
    <property type="component" value="Chromosome 8"/>
</dbReference>
<comment type="similarity">
    <text evidence="2">Belongs to the EXO5 family.</text>
</comment>
<evidence type="ECO:0000313" key="9">
    <source>
        <dbReference type="Proteomes" id="UP001056384"/>
    </source>
</evidence>
<keyword evidence="5" id="KW-0540">Nuclease</keyword>
<dbReference type="GO" id="GO:0045145">
    <property type="term" value="F:single-stranded DNA 5'-3' DNA exonuclease activity"/>
    <property type="evidence" value="ECO:0007669"/>
    <property type="project" value="InterPro"/>
</dbReference>
<feature type="compositionally biased region" description="Basic and acidic residues" evidence="7">
    <location>
        <begin position="33"/>
        <end position="42"/>
    </location>
</feature>
<sequence length="601" mass="68123">MFAEYHHRQYFARAFRTQQDGPAGLIDTNQVDSRPENDIDDDTIVKDADESDYGSDLDDATVDALLTNTTLSQPQDTQSPSVKIEDVEEPVLPQRDENEPENDSLRLLRADVEAVLTGLGQITAQSARIREALAQAIESKGQDSRSWPADADSPKVEHDGYTWQKPIKREASLVEVPDENDTRTPIERFRKQRPLTVTDLVSPAWCELQYWYSLTKYGRIKRTPAMKQGSRIHKQIEEQTQVEVRVEVETREDKLGLRLWNIIQGLRGLRATGLTRELEVFGVVDGDVVVGIIDALSHTCPDEKFEAEMLSMQDAARNGGNKVKKEELPADQKTMTDFFRGSQEQETILNSQAAWQSTPQRRRPAKTVYLSDVKTRGVKSVPQGTRMRPTQMQLMLYRRFLNDLAANEVDAQRIFDRYSMDAHAPFSDTFIANMAGIDFTASQQSLLELDDSNDEPMMQQQEQSNDPLDEVLQHNTLSFLWTHMITEFQRTIPVSTISSCISPLLTAEFRTAATGALIGRRSFAYDADMLDTYVKSEMAWWRGEREAQGVKDIEEASYKCRSCKFAEQCTWRRKLDEKAGQKGKLNGKRGIIFGIAAESAC</sequence>
<feature type="compositionally biased region" description="Polar residues" evidence="7">
    <location>
        <begin position="72"/>
        <end position="81"/>
    </location>
</feature>
<evidence type="ECO:0000256" key="3">
    <source>
        <dbReference type="ARBA" id="ARBA00011245"/>
    </source>
</evidence>
<dbReference type="EMBL" id="CP099425">
    <property type="protein sequence ID" value="USW56629.1"/>
    <property type="molecule type" value="Genomic_DNA"/>
</dbReference>
<gene>
    <name evidence="8" type="ORF">Slin15195_G099480</name>
</gene>
<dbReference type="Pfam" id="PF09810">
    <property type="entry name" value="Exo5"/>
    <property type="match status" value="1"/>
</dbReference>
<organism evidence="8 9">
    <name type="scientific">Septoria linicola</name>
    <dbReference type="NCBI Taxonomy" id="215465"/>
    <lineage>
        <taxon>Eukaryota</taxon>
        <taxon>Fungi</taxon>
        <taxon>Dikarya</taxon>
        <taxon>Ascomycota</taxon>
        <taxon>Pezizomycotina</taxon>
        <taxon>Dothideomycetes</taxon>
        <taxon>Dothideomycetidae</taxon>
        <taxon>Mycosphaerellales</taxon>
        <taxon>Mycosphaerellaceae</taxon>
        <taxon>Septoria</taxon>
    </lineage>
</organism>
<keyword evidence="9" id="KW-1185">Reference proteome</keyword>
<keyword evidence="6 8" id="KW-0378">Hydrolase</keyword>
<dbReference type="AlphaFoldDB" id="A0A9Q9AWB1"/>
<dbReference type="PANTHER" id="PTHR14464:SF4">
    <property type="entry name" value="EXONUCLEASE V"/>
    <property type="match status" value="1"/>
</dbReference>
<keyword evidence="4" id="KW-0411">Iron-sulfur</keyword>
<evidence type="ECO:0000256" key="7">
    <source>
        <dbReference type="SAM" id="MobiDB-lite"/>
    </source>
</evidence>
<protein>
    <submittedName>
        <fullName evidence="8">Exonuclease V</fullName>
    </submittedName>
</protein>
<dbReference type="GO" id="GO:0051539">
    <property type="term" value="F:4 iron, 4 sulfur cluster binding"/>
    <property type="evidence" value="ECO:0007669"/>
    <property type="project" value="UniProtKB-KW"/>
</dbReference>
<feature type="region of interest" description="Disordered" evidence="7">
    <location>
        <begin position="138"/>
        <end position="159"/>
    </location>
</feature>
<keyword evidence="6 8" id="KW-0269">Exonuclease</keyword>
<feature type="region of interest" description="Disordered" evidence="7">
    <location>
        <begin position="21"/>
        <end position="42"/>
    </location>
</feature>
<keyword evidence="4" id="KW-0408">Iron</keyword>
<comment type="cofactor">
    <cofactor evidence="1">
        <name>[4Fe-4S] cluster</name>
        <dbReference type="ChEBI" id="CHEBI:49883"/>
    </cofactor>
</comment>
<evidence type="ECO:0000256" key="5">
    <source>
        <dbReference type="ARBA" id="ARBA00022722"/>
    </source>
</evidence>
<dbReference type="InterPro" id="IPR019190">
    <property type="entry name" value="EXOV"/>
</dbReference>
<evidence type="ECO:0000256" key="2">
    <source>
        <dbReference type="ARBA" id="ARBA00009797"/>
    </source>
</evidence>
<evidence type="ECO:0000256" key="6">
    <source>
        <dbReference type="ARBA" id="ARBA00022839"/>
    </source>
</evidence>
<dbReference type="GO" id="GO:0005634">
    <property type="term" value="C:nucleus"/>
    <property type="evidence" value="ECO:0007669"/>
    <property type="project" value="TreeGrafter"/>
</dbReference>
<evidence type="ECO:0000256" key="1">
    <source>
        <dbReference type="ARBA" id="ARBA00001966"/>
    </source>
</evidence>
<accession>A0A9Q9AWB1</accession>
<keyword evidence="4" id="KW-0479">Metal-binding</keyword>
<dbReference type="GO" id="GO:0036297">
    <property type="term" value="P:interstrand cross-link repair"/>
    <property type="evidence" value="ECO:0007669"/>
    <property type="project" value="TreeGrafter"/>
</dbReference>
<evidence type="ECO:0000313" key="8">
    <source>
        <dbReference type="EMBL" id="USW56629.1"/>
    </source>
</evidence>
<keyword evidence="4" id="KW-0004">4Fe-4S</keyword>
<name>A0A9Q9AWB1_9PEZI</name>